<reference evidence="2 3" key="1">
    <citation type="submission" date="2017-11" db="EMBL/GenBank/DDBJ databases">
        <title>Draft genome sequence of Mitsuaria sp. HWN-4.</title>
        <authorList>
            <person name="Gundlapally S.R."/>
        </authorList>
    </citation>
    <scope>NUCLEOTIDE SEQUENCE [LARGE SCALE GENOMIC DNA]</scope>
    <source>
        <strain evidence="2 3">HWN-4</strain>
    </source>
</reference>
<feature type="region of interest" description="Disordered" evidence="1">
    <location>
        <begin position="239"/>
        <end position="260"/>
    </location>
</feature>
<gene>
    <name evidence="2" type="ORF">CS062_12995</name>
</gene>
<organism evidence="2 3">
    <name type="scientific">Roseateles chitinivorans</name>
    <dbReference type="NCBI Taxonomy" id="2917965"/>
    <lineage>
        <taxon>Bacteria</taxon>
        <taxon>Pseudomonadati</taxon>
        <taxon>Pseudomonadota</taxon>
        <taxon>Betaproteobacteria</taxon>
        <taxon>Burkholderiales</taxon>
        <taxon>Sphaerotilaceae</taxon>
        <taxon>Roseateles</taxon>
    </lineage>
</organism>
<evidence type="ECO:0000313" key="3">
    <source>
        <dbReference type="Proteomes" id="UP000231501"/>
    </source>
</evidence>
<dbReference type="AlphaFoldDB" id="A0A2G9CBA4"/>
<protein>
    <submittedName>
        <fullName evidence="2">Uncharacterized protein</fullName>
    </submittedName>
</protein>
<feature type="region of interest" description="Disordered" evidence="1">
    <location>
        <begin position="1"/>
        <end position="30"/>
    </location>
</feature>
<keyword evidence="3" id="KW-1185">Reference proteome</keyword>
<evidence type="ECO:0000256" key="1">
    <source>
        <dbReference type="SAM" id="MobiDB-lite"/>
    </source>
</evidence>
<dbReference type="Pfam" id="PF10973">
    <property type="entry name" value="DUF2799"/>
    <property type="match status" value="1"/>
</dbReference>
<sequence>MRPRCPEPPSAAPRPGFGHADSCGRPPHVQTRDVLDATSSDAAGAVPAPSLGTPFMTSHPTLPRARQAVLVLAAVALLAGCAVMSKGDCEKADWRELGRQDAERGQASSRFAQRAEACVKAGVNNADSSEYAAGHAQGQLSFCTTDRGRDEALAGQPRSAACQVPAAARAYRIGYDDGLQRFCTARSGFDFGRLGAMDRDICPPESSAAFQGGYRLGKELFDLNRRLERISTEQLDQRKVLADSKSQPAARETASRRLGQLDSDEASVRRLIRQAERDGMALAAPDAAPAVTRARAMDLVVGTWQVSGVRFDQPVDLNRDGVKSNDAMSEYSPCSRDTQLEIGADRKGTLRYGANTAGCKARAKTYDWSLVDAKTRKARYENGQRIVDERAVVALQLRAPADTETLIIESIGADTLIVRTDLPDGSDSTSEATVVYKRVR</sequence>
<evidence type="ECO:0000313" key="2">
    <source>
        <dbReference type="EMBL" id="PIM52799.1"/>
    </source>
</evidence>
<proteinExistence type="predicted"/>
<feature type="compositionally biased region" description="Pro residues" evidence="1">
    <location>
        <begin position="1"/>
        <end position="12"/>
    </location>
</feature>
<dbReference type="InterPro" id="IPR021242">
    <property type="entry name" value="DUF2799"/>
</dbReference>
<dbReference type="Proteomes" id="UP000231501">
    <property type="component" value="Unassembled WGS sequence"/>
</dbReference>
<comment type="caution">
    <text evidence="2">The sequence shown here is derived from an EMBL/GenBank/DDBJ whole genome shotgun (WGS) entry which is preliminary data.</text>
</comment>
<accession>A0A2G9CBA4</accession>
<dbReference type="EMBL" id="PEOG01000031">
    <property type="protein sequence ID" value="PIM52799.1"/>
    <property type="molecule type" value="Genomic_DNA"/>
</dbReference>
<name>A0A2G9CBA4_9BURK</name>